<protein>
    <submittedName>
        <fullName evidence="2">OLC1v1019296C1</fullName>
    </submittedName>
</protein>
<accession>A0AAV1EE10</accession>
<organism evidence="2 3">
    <name type="scientific">Oldenlandia corymbosa var. corymbosa</name>
    <dbReference type="NCBI Taxonomy" id="529605"/>
    <lineage>
        <taxon>Eukaryota</taxon>
        <taxon>Viridiplantae</taxon>
        <taxon>Streptophyta</taxon>
        <taxon>Embryophyta</taxon>
        <taxon>Tracheophyta</taxon>
        <taxon>Spermatophyta</taxon>
        <taxon>Magnoliopsida</taxon>
        <taxon>eudicotyledons</taxon>
        <taxon>Gunneridae</taxon>
        <taxon>Pentapetalae</taxon>
        <taxon>asterids</taxon>
        <taxon>lamiids</taxon>
        <taxon>Gentianales</taxon>
        <taxon>Rubiaceae</taxon>
        <taxon>Rubioideae</taxon>
        <taxon>Spermacoceae</taxon>
        <taxon>Hedyotis-Oldenlandia complex</taxon>
        <taxon>Oldenlandia</taxon>
    </lineage>
</organism>
<sequence>MHKQITAELIFPFTDSNVFQDHGFHRRGYQLKQCSVSSLLYAATAVLSDIDYPLKSSDKSVSVVGSCFGLVCISFDTGKDLFLWNPCTKRSKNLHDSYMERKKCRFDLLGFGYDEVNYDYKAVRIRVKLGAPFFGGGRLPYVTEVRVYSLKNDSWSRIRLCEDVVPSWGSGYFAGGNLHWVVATSGADSWKFLSFDLASETYGEIEWPRSKDHLDDWSAGVLGGCLCVLYDYEKIDVDVWVMKEYGVKDS</sequence>
<gene>
    <name evidence="2" type="ORF">OLC1_LOCUS23811</name>
</gene>
<dbReference type="PANTHER" id="PTHR31672">
    <property type="entry name" value="BNACNNG10540D PROTEIN"/>
    <property type="match status" value="1"/>
</dbReference>
<dbReference type="InterPro" id="IPR017451">
    <property type="entry name" value="F-box-assoc_interact_dom"/>
</dbReference>
<evidence type="ECO:0000313" key="2">
    <source>
        <dbReference type="EMBL" id="CAI9117811.1"/>
    </source>
</evidence>
<evidence type="ECO:0000259" key="1">
    <source>
        <dbReference type="Pfam" id="PF07734"/>
    </source>
</evidence>
<feature type="domain" description="F-box associated beta-propeller type 1" evidence="1">
    <location>
        <begin position="54"/>
        <end position="246"/>
    </location>
</feature>
<dbReference type="Pfam" id="PF07734">
    <property type="entry name" value="FBA_1"/>
    <property type="match status" value="1"/>
</dbReference>
<dbReference type="EMBL" id="OX459126">
    <property type="protein sequence ID" value="CAI9117811.1"/>
    <property type="molecule type" value="Genomic_DNA"/>
</dbReference>
<dbReference type="InterPro" id="IPR006527">
    <property type="entry name" value="F-box-assoc_dom_typ1"/>
</dbReference>
<dbReference type="Proteomes" id="UP001161247">
    <property type="component" value="Chromosome 9"/>
</dbReference>
<dbReference type="AlphaFoldDB" id="A0AAV1EE10"/>
<reference evidence="2" key="1">
    <citation type="submission" date="2023-03" db="EMBL/GenBank/DDBJ databases">
        <authorList>
            <person name="Julca I."/>
        </authorList>
    </citation>
    <scope>NUCLEOTIDE SEQUENCE</scope>
</reference>
<evidence type="ECO:0000313" key="3">
    <source>
        <dbReference type="Proteomes" id="UP001161247"/>
    </source>
</evidence>
<keyword evidence="3" id="KW-1185">Reference proteome</keyword>
<dbReference type="NCBIfam" id="TIGR01640">
    <property type="entry name" value="F_box_assoc_1"/>
    <property type="match status" value="1"/>
</dbReference>
<dbReference type="InterPro" id="IPR050796">
    <property type="entry name" value="SCF_F-box_component"/>
</dbReference>
<proteinExistence type="predicted"/>
<dbReference type="PANTHER" id="PTHR31672:SF13">
    <property type="entry name" value="F-BOX PROTEIN CPR30-LIKE"/>
    <property type="match status" value="1"/>
</dbReference>
<name>A0AAV1EE10_OLDCO</name>